<dbReference type="PANTHER" id="PTHR46317">
    <property type="entry name" value="HYDROLASE OF PHP SUPERFAMILY-RELATED PROTEIN"/>
    <property type="match status" value="1"/>
</dbReference>
<keyword evidence="2 4" id="KW-0479">Metal-binding</keyword>
<comment type="caution">
    <text evidence="5">The sequence shown here is derived from an EMBL/GenBank/DDBJ whole genome shotgun (WGS) entry which is preliminary data.</text>
</comment>
<keyword evidence="3" id="KW-0378">Hydrolase</keyword>
<feature type="binding site" evidence="4">
    <location>
        <position position="159"/>
    </location>
    <ligand>
        <name>a divalent metal cation</name>
        <dbReference type="ChEBI" id="CHEBI:60240"/>
        <label>2</label>
    </ligand>
</feature>
<dbReference type="Proteomes" id="UP000092578">
    <property type="component" value="Unassembled WGS sequence"/>
</dbReference>
<feature type="binding site" evidence="4">
    <location>
        <position position="11"/>
    </location>
    <ligand>
        <name>a divalent metal cation</name>
        <dbReference type="ChEBI" id="CHEBI:60240"/>
        <label>1</label>
    </ligand>
</feature>
<evidence type="ECO:0000256" key="4">
    <source>
        <dbReference type="PIRSR" id="PIRSR005902-1"/>
    </source>
</evidence>
<dbReference type="PANTHER" id="PTHR46317:SF1">
    <property type="entry name" value="HYDROLASE, TATD FAMILY"/>
    <property type="match status" value="1"/>
</dbReference>
<dbReference type="RefSeq" id="WP_065412281.1">
    <property type="nucleotide sequence ID" value="NZ_MAYT01000032.1"/>
</dbReference>
<dbReference type="InterPro" id="IPR032466">
    <property type="entry name" value="Metal_Hydrolase"/>
</dbReference>
<feature type="binding site" evidence="4">
    <location>
        <position position="9"/>
    </location>
    <ligand>
        <name>a divalent metal cation</name>
        <dbReference type="ChEBI" id="CHEBI:60240"/>
        <label>1</label>
    </ligand>
</feature>
<organism evidence="5 6">
    <name type="scientific">Pseudobacillus wudalianchiensis</name>
    <dbReference type="NCBI Taxonomy" id="1743143"/>
    <lineage>
        <taxon>Bacteria</taxon>
        <taxon>Bacillati</taxon>
        <taxon>Bacillota</taxon>
        <taxon>Bacilli</taxon>
        <taxon>Bacillales</taxon>
        <taxon>Bacillaceae</taxon>
        <taxon>Pseudobacillus</taxon>
    </lineage>
</organism>
<evidence type="ECO:0000313" key="5">
    <source>
        <dbReference type="EMBL" id="OCA80831.1"/>
    </source>
</evidence>
<protein>
    <submittedName>
        <fullName evidence="5">DNAase</fullName>
    </submittedName>
</protein>
<feature type="binding site" evidence="4">
    <location>
        <position position="95"/>
    </location>
    <ligand>
        <name>a divalent metal cation</name>
        <dbReference type="ChEBI" id="CHEBI:60240"/>
        <label>1</label>
    </ligand>
</feature>
<dbReference type="GO" id="GO:0016788">
    <property type="term" value="F:hydrolase activity, acting on ester bonds"/>
    <property type="evidence" value="ECO:0007669"/>
    <property type="project" value="InterPro"/>
</dbReference>
<feature type="binding site" evidence="4">
    <location>
        <position position="135"/>
    </location>
    <ligand>
        <name>a divalent metal cation</name>
        <dbReference type="ChEBI" id="CHEBI:60240"/>
        <label>2</label>
    </ligand>
</feature>
<sequence length="258" mass="29866">MNKWIIDSHIHLDLYSMEEQAIILQDMEKHHVKALISVSQHLASSKTNLALSQQDKRIKAAFGFHPEQAPLTENELADLLLFMKKHQAEMIAVGEVGLPYYLRKEDAAIPIEPYIELLEQFIQQAAALNKPIILHAVYEDAPIVCALLEKHSITKEHFHWFKGSQETRKRMAANGYFISITPDILYEREIQDIVKQYPLSQMMVETDGPWPFAGPFSKAITHPQMIHRTIAEIAFIKKMEAEEVYDILYKNTEQFYFN</sequence>
<dbReference type="SUPFAM" id="SSF51556">
    <property type="entry name" value="Metallo-dependent hydrolases"/>
    <property type="match status" value="1"/>
</dbReference>
<dbReference type="AlphaFoldDB" id="A0A1B9AAP3"/>
<evidence type="ECO:0000256" key="1">
    <source>
        <dbReference type="ARBA" id="ARBA00009275"/>
    </source>
</evidence>
<reference evidence="6" key="1">
    <citation type="submission" date="2016-05" db="EMBL/GenBank/DDBJ databases">
        <authorList>
            <person name="Liu B."/>
            <person name="Wang J."/>
            <person name="Zhu Y."/>
            <person name="Liu G."/>
            <person name="Chen Q."/>
            <person name="Chen Z."/>
            <person name="Lan J."/>
            <person name="Che J."/>
            <person name="Ge C."/>
            <person name="Shi H."/>
            <person name="Pan Z."/>
            <person name="Liu X."/>
        </authorList>
    </citation>
    <scope>NUCLEOTIDE SEQUENCE [LARGE SCALE GENOMIC DNA]</scope>
    <source>
        <strain evidence="6">FJAT-27215</strain>
    </source>
</reference>
<keyword evidence="6" id="KW-1185">Reference proteome</keyword>
<evidence type="ECO:0000256" key="2">
    <source>
        <dbReference type="ARBA" id="ARBA00022723"/>
    </source>
</evidence>
<dbReference type="Gene3D" id="3.20.20.140">
    <property type="entry name" value="Metal-dependent hydrolases"/>
    <property type="match status" value="1"/>
</dbReference>
<dbReference type="CDD" id="cd01310">
    <property type="entry name" value="TatD_DNAse"/>
    <property type="match status" value="1"/>
</dbReference>
<dbReference type="GO" id="GO:0046872">
    <property type="term" value="F:metal ion binding"/>
    <property type="evidence" value="ECO:0007669"/>
    <property type="project" value="UniProtKB-KW"/>
</dbReference>
<gene>
    <name evidence="5" type="ORF">A8F95_17125</name>
</gene>
<comment type="similarity">
    <text evidence="1">Belongs to the metallo-dependent hydrolases superfamily. TatD-type hydrolase family.</text>
</comment>
<evidence type="ECO:0000256" key="3">
    <source>
        <dbReference type="ARBA" id="ARBA00022801"/>
    </source>
</evidence>
<proteinExistence type="inferred from homology"/>
<name>A0A1B9AAP3_9BACI</name>
<evidence type="ECO:0000313" key="6">
    <source>
        <dbReference type="Proteomes" id="UP000092578"/>
    </source>
</evidence>
<dbReference type="PROSITE" id="PS01137">
    <property type="entry name" value="TATD_1"/>
    <property type="match status" value="1"/>
</dbReference>
<dbReference type="InterPro" id="IPR018228">
    <property type="entry name" value="DNase_TatD-rel_CS"/>
</dbReference>
<feature type="binding site" evidence="4">
    <location>
        <position position="207"/>
    </location>
    <ligand>
        <name>a divalent metal cation</name>
        <dbReference type="ChEBI" id="CHEBI:60240"/>
        <label>1</label>
    </ligand>
</feature>
<dbReference type="EMBL" id="MAYT01000032">
    <property type="protein sequence ID" value="OCA80831.1"/>
    <property type="molecule type" value="Genomic_DNA"/>
</dbReference>
<dbReference type="PIRSF" id="PIRSF005902">
    <property type="entry name" value="DNase_TatD"/>
    <property type="match status" value="1"/>
</dbReference>
<accession>A0A1B9AAP3</accession>
<dbReference type="InterPro" id="IPR001130">
    <property type="entry name" value="TatD-like"/>
</dbReference>
<dbReference type="Pfam" id="PF01026">
    <property type="entry name" value="TatD_DNase"/>
    <property type="match status" value="1"/>
</dbReference>